<dbReference type="Pfam" id="PF05402">
    <property type="entry name" value="PqqD"/>
    <property type="match status" value="1"/>
</dbReference>
<reference evidence="1" key="1">
    <citation type="submission" date="2019-11" db="EMBL/GenBank/DDBJ databases">
        <authorList>
            <person name="Feng L."/>
        </authorList>
    </citation>
    <scope>NUCLEOTIDE SEQUENCE</scope>
    <source>
        <strain evidence="1">CnexileLFYP112</strain>
    </source>
</reference>
<organism evidence="1">
    <name type="scientific">[Clostridium] nexile</name>
    <dbReference type="NCBI Taxonomy" id="29361"/>
    <lineage>
        <taxon>Bacteria</taxon>
        <taxon>Bacillati</taxon>
        <taxon>Bacillota</taxon>
        <taxon>Clostridia</taxon>
        <taxon>Lachnospirales</taxon>
        <taxon>Lachnospiraceae</taxon>
        <taxon>Tyzzerella</taxon>
    </lineage>
</organism>
<evidence type="ECO:0000313" key="1">
    <source>
        <dbReference type="EMBL" id="VYT11035.1"/>
    </source>
</evidence>
<dbReference type="InterPro" id="IPR008792">
    <property type="entry name" value="PQQD"/>
</dbReference>
<dbReference type="Gene3D" id="1.10.10.1150">
    <property type="entry name" value="Coenzyme PQQ synthesis protein D (PqqD)"/>
    <property type="match status" value="1"/>
</dbReference>
<dbReference type="InterPro" id="IPR041881">
    <property type="entry name" value="PqqD_sf"/>
</dbReference>
<protein>
    <recommendedName>
        <fullName evidence="2">PqqD family protein</fullName>
    </recommendedName>
</protein>
<evidence type="ECO:0008006" key="2">
    <source>
        <dbReference type="Google" id="ProtNLM"/>
    </source>
</evidence>
<name>A0A6N2TYP4_9FIRM</name>
<dbReference type="EMBL" id="CACRTG010000013">
    <property type="protein sequence ID" value="VYT11035.1"/>
    <property type="molecule type" value="Genomic_DNA"/>
</dbReference>
<sequence>MKIKTGFMMREVAGKFVAVPVGVGANDFKGMLQTNKTGAFLWKLLEKEQTKETLVCAMLEHYQMTEGQAEKDVETFTSQLIEAGILEV</sequence>
<dbReference type="AlphaFoldDB" id="A0A6N2TYP4"/>
<gene>
    <name evidence="1" type="ORF">CNLFYP112_01848</name>
</gene>
<proteinExistence type="predicted"/>
<accession>A0A6N2TYP4</accession>